<dbReference type="PANTHER" id="PTHR22996:SF4">
    <property type="entry name" value="E3 UBIQUITIN-PROTEIN LIGASE LUL4-RELATED"/>
    <property type="match status" value="1"/>
</dbReference>
<evidence type="ECO:0000313" key="11">
    <source>
        <dbReference type="Proteomes" id="UP001324115"/>
    </source>
</evidence>
<evidence type="ECO:0000259" key="9">
    <source>
        <dbReference type="Pfam" id="PF26192"/>
    </source>
</evidence>
<feature type="transmembrane region" description="Helical" evidence="8">
    <location>
        <begin position="20"/>
        <end position="40"/>
    </location>
</feature>
<dbReference type="AlphaFoldDB" id="A0AAN7J318"/>
<evidence type="ECO:0000256" key="8">
    <source>
        <dbReference type="SAM" id="Phobius"/>
    </source>
</evidence>
<keyword evidence="5" id="KW-0863">Zinc-finger</keyword>
<evidence type="ECO:0000313" key="10">
    <source>
        <dbReference type="EMBL" id="KAK4596006.1"/>
    </source>
</evidence>
<dbReference type="GO" id="GO:0016567">
    <property type="term" value="P:protein ubiquitination"/>
    <property type="evidence" value="ECO:0007669"/>
    <property type="project" value="TreeGrafter"/>
</dbReference>
<dbReference type="Proteomes" id="UP001324115">
    <property type="component" value="Unassembled WGS sequence"/>
</dbReference>
<keyword evidence="4" id="KW-0479">Metal-binding</keyword>
<dbReference type="PANTHER" id="PTHR22996">
    <property type="entry name" value="MAHOGUNIN"/>
    <property type="match status" value="1"/>
</dbReference>
<evidence type="ECO:0000256" key="5">
    <source>
        <dbReference type="ARBA" id="ARBA00022771"/>
    </source>
</evidence>
<dbReference type="Pfam" id="PF26192">
    <property type="entry name" value="RNF157-like_N"/>
    <property type="match status" value="1"/>
</dbReference>
<keyword evidence="8" id="KW-0812">Transmembrane</keyword>
<evidence type="ECO:0000256" key="7">
    <source>
        <dbReference type="ARBA" id="ARBA00022833"/>
    </source>
</evidence>
<evidence type="ECO:0000256" key="2">
    <source>
        <dbReference type="ARBA" id="ARBA00012483"/>
    </source>
</evidence>
<keyword evidence="8" id="KW-0472">Membrane</keyword>
<gene>
    <name evidence="10" type="ORF">RGQ29_014190</name>
</gene>
<name>A0AAN7J318_QUERU</name>
<evidence type="ECO:0000256" key="4">
    <source>
        <dbReference type="ARBA" id="ARBA00022723"/>
    </source>
</evidence>
<sequence length="77" mass="9123">MTMTRIPHSVSFTFNPLVDFNITIFYFATELASCMFTSVYPEIYMRRKIPFQKRLSWNFYQPSGTGIDLGFFEMDNL</sequence>
<dbReference type="InterPro" id="IPR045194">
    <property type="entry name" value="MGRN1/RNF157-like"/>
</dbReference>
<comment type="caution">
    <text evidence="10">The sequence shown here is derived from an EMBL/GenBank/DDBJ whole genome shotgun (WGS) entry which is preliminary data.</text>
</comment>
<keyword evidence="6" id="KW-0833">Ubl conjugation pathway</keyword>
<keyword evidence="8" id="KW-1133">Transmembrane helix</keyword>
<dbReference type="GO" id="GO:0008270">
    <property type="term" value="F:zinc ion binding"/>
    <property type="evidence" value="ECO:0007669"/>
    <property type="project" value="UniProtKB-KW"/>
</dbReference>
<evidence type="ECO:0000256" key="1">
    <source>
        <dbReference type="ARBA" id="ARBA00000900"/>
    </source>
</evidence>
<keyword evidence="11" id="KW-1185">Reference proteome</keyword>
<proteinExistence type="predicted"/>
<evidence type="ECO:0000256" key="3">
    <source>
        <dbReference type="ARBA" id="ARBA00022679"/>
    </source>
</evidence>
<comment type="catalytic activity">
    <reaction evidence="1">
        <text>S-ubiquitinyl-[E2 ubiquitin-conjugating enzyme]-L-cysteine + [acceptor protein]-L-lysine = [E2 ubiquitin-conjugating enzyme]-L-cysteine + N(6)-ubiquitinyl-[acceptor protein]-L-lysine.</text>
        <dbReference type="EC" id="2.3.2.27"/>
    </reaction>
</comment>
<dbReference type="InterPro" id="IPR058981">
    <property type="entry name" value="MGRN1/RNF157-like_N"/>
</dbReference>
<dbReference type="GO" id="GO:0061630">
    <property type="term" value="F:ubiquitin protein ligase activity"/>
    <property type="evidence" value="ECO:0007669"/>
    <property type="project" value="UniProtKB-EC"/>
</dbReference>
<reference evidence="10 11" key="1">
    <citation type="journal article" date="2023" name="G3 (Bethesda)">
        <title>A haplotype-resolved chromosome-scale genome for Quercus rubra L. provides insights into the genetics of adaptive traits for red oak species.</title>
        <authorList>
            <person name="Kapoor B."/>
            <person name="Jenkins J."/>
            <person name="Schmutz J."/>
            <person name="Zhebentyayeva T."/>
            <person name="Kuelheim C."/>
            <person name="Coggeshall M."/>
            <person name="Heim C."/>
            <person name="Lasky J.R."/>
            <person name="Leites L."/>
            <person name="Islam-Faridi N."/>
            <person name="Romero-Severson J."/>
            <person name="DeLeo V.L."/>
            <person name="Lucas S.M."/>
            <person name="Lazic D."/>
            <person name="Gailing O."/>
            <person name="Carlson J."/>
            <person name="Staton M."/>
        </authorList>
    </citation>
    <scope>NUCLEOTIDE SEQUENCE [LARGE SCALE GENOMIC DNA]</scope>
    <source>
        <strain evidence="10">Pseudo-F2</strain>
    </source>
</reference>
<evidence type="ECO:0000256" key="6">
    <source>
        <dbReference type="ARBA" id="ARBA00022786"/>
    </source>
</evidence>
<feature type="domain" description="MGRN1/RNF157-like N-terminal" evidence="9">
    <location>
        <begin position="8"/>
        <end position="77"/>
    </location>
</feature>
<dbReference type="EMBL" id="JAXUIC010000003">
    <property type="protein sequence ID" value="KAK4596006.1"/>
    <property type="molecule type" value="Genomic_DNA"/>
</dbReference>
<keyword evidence="3" id="KW-0808">Transferase</keyword>
<protein>
    <recommendedName>
        <fullName evidence="2">RING-type E3 ubiquitin transferase</fullName>
        <ecNumber evidence="2">2.3.2.27</ecNumber>
    </recommendedName>
</protein>
<keyword evidence="7" id="KW-0862">Zinc</keyword>
<dbReference type="EC" id="2.3.2.27" evidence="2"/>
<organism evidence="10 11">
    <name type="scientific">Quercus rubra</name>
    <name type="common">Northern red oak</name>
    <name type="synonym">Quercus borealis</name>
    <dbReference type="NCBI Taxonomy" id="3512"/>
    <lineage>
        <taxon>Eukaryota</taxon>
        <taxon>Viridiplantae</taxon>
        <taxon>Streptophyta</taxon>
        <taxon>Embryophyta</taxon>
        <taxon>Tracheophyta</taxon>
        <taxon>Spermatophyta</taxon>
        <taxon>Magnoliopsida</taxon>
        <taxon>eudicotyledons</taxon>
        <taxon>Gunneridae</taxon>
        <taxon>Pentapetalae</taxon>
        <taxon>rosids</taxon>
        <taxon>fabids</taxon>
        <taxon>Fagales</taxon>
        <taxon>Fagaceae</taxon>
        <taxon>Quercus</taxon>
    </lineage>
</organism>
<accession>A0AAN7J318</accession>